<dbReference type="HOGENOM" id="CLU_190004_0_0_6"/>
<dbReference type="InterPro" id="IPR009962">
    <property type="entry name" value="DUF1488"/>
</dbReference>
<protein>
    <submittedName>
        <fullName evidence="1">Uncharacterized protein</fullName>
    </submittedName>
</protein>
<dbReference type="InterPro" id="IPR036692">
    <property type="entry name" value="Shew3726-like_sf"/>
</dbReference>
<dbReference type="Proteomes" id="UP000002608">
    <property type="component" value="Chromosome"/>
</dbReference>
<dbReference type="SUPFAM" id="SSF160272">
    <property type="entry name" value="Shew3726-like"/>
    <property type="match status" value="1"/>
</dbReference>
<dbReference type="AlphaFoldDB" id="A8GYI3"/>
<evidence type="ECO:0000313" key="1">
    <source>
        <dbReference type="EMBL" id="ABV85370.1"/>
    </source>
</evidence>
<name>A8GYI3_SHEPA</name>
<accession>A8GYI3</accession>
<proteinExistence type="predicted"/>
<organism evidence="1 2">
    <name type="scientific">Shewanella pealeana (strain ATCC 700345 / ANG-SQ1)</name>
    <dbReference type="NCBI Taxonomy" id="398579"/>
    <lineage>
        <taxon>Bacteria</taxon>
        <taxon>Pseudomonadati</taxon>
        <taxon>Pseudomonadota</taxon>
        <taxon>Gammaproteobacteria</taxon>
        <taxon>Alteromonadales</taxon>
        <taxon>Shewanellaceae</taxon>
        <taxon>Shewanella</taxon>
    </lineage>
</organism>
<dbReference type="EMBL" id="CP000851">
    <property type="protein sequence ID" value="ABV85370.1"/>
    <property type="molecule type" value="Genomic_DNA"/>
</dbReference>
<dbReference type="RefSeq" id="WP_012153316.1">
    <property type="nucleotide sequence ID" value="NC_009901.1"/>
</dbReference>
<dbReference type="STRING" id="398579.Spea_0041"/>
<dbReference type="OrthoDB" id="6465020at2"/>
<gene>
    <name evidence="1" type="ordered locus">Spea_0041</name>
</gene>
<evidence type="ECO:0000313" key="2">
    <source>
        <dbReference type="Proteomes" id="UP000002608"/>
    </source>
</evidence>
<dbReference type="Gene3D" id="3.30.160.140">
    <property type="entry name" value="Shew3726-like"/>
    <property type="match status" value="1"/>
</dbReference>
<dbReference type="Pfam" id="PF07369">
    <property type="entry name" value="DUF1488"/>
    <property type="match status" value="1"/>
</dbReference>
<dbReference type="KEGG" id="spl:Spea_0041"/>
<sequence>MNQSILFPDLQNWDSQTQTVVFPVQIQGANIECRISLVKLASLSSTTIDAGEQDIASKALVLFDEYRFDIEEEVEALIEQEIFDEQGRVVLL</sequence>
<keyword evidence="2" id="KW-1185">Reference proteome</keyword>
<reference evidence="1 2" key="1">
    <citation type="submission" date="2007-10" db="EMBL/GenBank/DDBJ databases">
        <title>Complete sequence of Shewanella pealeana ATCC 700345.</title>
        <authorList>
            <consortium name="US DOE Joint Genome Institute"/>
            <person name="Copeland A."/>
            <person name="Lucas S."/>
            <person name="Lapidus A."/>
            <person name="Barry K."/>
            <person name="Glavina del Rio T."/>
            <person name="Dalin E."/>
            <person name="Tice H."/>
            <person name="Pitluck S."/>
            <person name="Chertkov O."/>
            <person name="Brettin T."/>
            <person name="Bruce D."/>
            <person name="Detter J.C."/>
            <person name="Han C."/>
            <person name="Schmutz J."/>
            <person name="Larimer F."/>
            <person name="Land M."/>
            <person name="Hauser L."/>
            <person name="Kyrpides N."/>
            <person name="Kim E."/>
            <person name="Zhao J.-S.Z."/>
            <person name="Manno D."/>
            <person name="Hawari J."/>
            <person name="Richardson P."/>
        </authorList>
    </citation>
    <scope>NUCLEOTIDE SEQUENCE [LARGE SCALE GENOMIC DNA]</scope>
    <source>
        <strain evidence="2">ATCC 700345 / ANG-SQ1</strain>
    </source>
</reference>
<dbReference type="eggNOG" id="ENOG50331AY">
    <property type="taxonomic scope" value="Bacteria"/>
</dbReference>